<dbReference type="AlphaFoldDB" id="A0AAU9JN89"/>
<keyword evidence="3" id="KW-1185">Reference proteome</keyword>
<sequence length="349" mass="41099">MENPNIPQLELEISSVYTSFLKDYYKSQDYESYQEKLTEFHTLSPLKILEEISKHLSIYAKLKSMDSGNLDIIDHYEKTISELKKDIRFHVDLENQLKKGIEYTEAKLKTVENNRFRHENDTIEIIENLKSDNQTLNDLIQIRNLECLDLKKIIASESAASLNKEKKHKIKLNENPKLILEINNLKNLLKNDTKLIENLRKKIDKLKNKKNQLKLRLKEKEEELNDLFEKSTADPKYLEFDSRNYQTSHQSLINYFKSKFEEKCLEVIHLEKRLKPLLHFEIHERLNEKFTNLKPVYKPRYSLSPGKLDLSKKFSKKNSSDFSTNSTPGLKFHSKASSLSIPISITQRP</sequence>
<dbReference type="EMBL" id="CAJZBQ010000043">
    <property type="protein sequence ID" value="CAG9327189.1"/>
    <property type="molecule type" value="Genomic_DNA"/>
</dbReference>
<dbReference type="Proteomes" id="UP001162131">
    <property type="component" value="Unassembled WGS sequence"/>
</dbReference>
<organism evidence="2 3">
    <name type="scientific">Blepharisma stoltei</name>
    <dbReference type="NCBI Taxonomy" id="1481888"/>
    <lineage>
        <taxon>Eukaryota</taxon>
        <taxon>Sar</taxon>
        <taxon>Alveolata</taxon>
        <taxon>Ciliophora</taxon>
        <taxon>Postciliodesmatophora</taxon>
        <taxon>Heterotrichea</taxon>
        <taxon>Heterotrichida</taxon>
        <taxon>Blepharismidae</taxon>
        <taxon>Blepharisma</taxon>
    </lineage>
</organism>
<reference evidence="2" key="1">
    <citation type="submission" date="2021-09" db="EMBL/GenBank/DDBJ databases">
        <authorList>
            <consortium name="AG Swart"/>
            <person name="Singh M."/>
            <person name="Singh A."/>
            <person name="Seah K."/>
            <person name="Emmerich C."/>
        </authorList>
    </citation>
    <scope>NUCLEOTIDE SEQUENCE</scope>
    <source>
        <strain evidence="2">ATCC30299</strain>
    </source>
</reference>
<accession>A0AAU9JN89</accession>
<evidence type="ECO:0000313" key="2">
    <source>
        <dbReference type="EMBL" id="CAG9327189.1"/>
    </source>
</evidence>
<name>A0AAU9JN89_9CILI</name>
<evidence type="ECO:0000256" key="1">
    <source>
        <dbReference type="SAM" id="Coils"/>
    </source>
</evidence>
<feature type="coiled-coil region" evidence="1">
    <location>
        <begin position="182"/>
        <end position="230"/>
    </location>
</feature>
<comment type="caution">
    <text evidence="2">The sequence shown here is derived from an EMBL/GenBank/DDBJ whole genome shotgun (WGS) entry which is preliminary data.</text>
</comment>
<gene>
    <name evidence="2" type="ORF">BSTOLATCC_MIC43229</name>
</gene>
<protein>
    <submittedName>
        <fullName evidence="2">Uncharacterized protein</fullName>
    </submittedName>
</protein>
<keyword evidence="1" id="KW-0175">Coiled coil</keyword>
<evidence type="ECO:0000313" key="3">
    <source>
        <dbReference type="Proteomes" id="UP001162131"/>
    </source>
</evidence>
<proteinExistence type="predicted"/>